<dbReference type="PANTHER" id="PTHR40763">
    <property type="entry name" value="MEMBRANE PROTEIN-RELATED"/>
    <property type="match status" value="1"/>
</dbReference>
<evidence type="ECO:0000313" key="2">
    <source>
        <dbReference type="EMBL" id="CAA9461588.1"/>
    </source>
</evidence>
<evidence type="ECO:0000259" key="1">
    <source>
        <dbReference type="Pfam" id="PF08044"/>
    </source>
</evidence>
<gene>
    <name evidence="2" type="ORF">AVDCRST_MAG38-123</name>
</gene>
<name>A0A6J4R6H5_9ACTN</name>
<reference evidence="2" key="1">
    <citation type="submission" date="2020-02" db="EMBL/GenBank/DDBJ databases">
        <authorList>
            <person name="Meier V. D."/>
        </authorList>
    </citation>
    <scope>NUCLEOTIDE SEQUENCE</scope>
    <source>
        <strain evidence="2">AVDCRST_MAG38</strain>
    </source>
</reference>
<dbReference type="AlphaFoldDB" id="A0A6J4R6H5"/>
<dbReference type="PANTHER" id="PTHR40763:SF4">
    <property type="entry name" value="DUF1707 DOMAIN-CONTAINING PROTEIN"/>
    <property type="match status" value="1"/>
</dbReference>
<organism evidence="2">
    <name type="scientific">uncultured Solirubrobacteraceae bacterium</name>
    <dbReference type="NCBI Taxonomy" id="1162706"/>
    <lineage>
        <taxon>Bacteria</taxon>
        <taxon>Bacillati</taxon>
        <taxon>Actinomycetota</taxon>
        <taxon>Thermoleophilia</taxon>
        <taxon>Solirubrobacterales</taxon>
        <taxon>Solirubrobacteraceae</taxon>
        <taxon>environmental samples</taxon>
    </lineage>
</organism>
<protein>
    <recommendedName>
        <fullName evidence="1">DUF1707 domain-containing protein</fullName>
    </recommendedName>
</protein>
<dbReference type="Pfam" id="PF08044">
    <property type="entry name" value="DUF1707"/>
    <property type="match status" value="1"/>
</dbReference>
<feature type="domain" description="DUF1707" evidence="1">
    <location>
        <begin position="9"/>
        <end position="61"/>
    </location>
</feature>
<accession>A0A6J4R6H5</accession>
<dbReference type="InterPro" id="IPR012551">
    <property type="entry name" value="DUF1707_SHOCT-like"/>
</dbReference>
<sequence length="214" mass="23011">MSEPPVPALRASDADRERVAEVLRRAAADGQISFDELDDRLDQAYAARTRDELGPITADLQVPDDAAAPDTSRSFTVRPGGGGAQWLVAIMGGCERKGRWRLGRRAVSLNIMGGSDLDLNQVELADESVELTVVSIMGGSDIRVPHGLNVEVSEFALMGANGIDIADDRPAAGKPVLHLRLYSIMGGADVKRGPKLSRAERKALKQRRADHLGH</sequence>
<dbReference type="EMBL" id="CADCVJ010000010">
    <property type="protein sequence ID" value="CAA9461588.1"/>
    <property type="molecule type" value="Genomic_DNA"/>
</dbReference>
<proteinExistence type="predicted"/>